<dbReference type="NCBIfam" id="TIGR04065">
    <property type="entry name" value="ocin_CLI_3235"/>
    <property type="match status" value="1"/>
</dbReference>
<comment type="caution">
    <text evidence="1">The sequence shown here is derived from an EMBL/GenBank/DDBJ whole genome shotgun (WGS) entry which is preliminary data.</text>
</comment>
<protein>
    <recommendedName>
        <fullName evidence="3">Bacteriocin</fullName>
    </recommendedName>
</protein>
<organism evidence="1 2">
    <name type="scientific">Paenibacillus albidus</name>
    <dbReference type="NCBI Taxonomy" id="2041023"/>
    <lineage>
        <taxon>Bacteria</taxon>
        <taxon>Bacillati</taxon>
        <taxon>Bacillota</taxon>
        <taxon>Bacilli</taxon>
        <taxon>Bacillales</taxon>
        <taxon>Paenibacillaceae</taxon>
        <taxon>Paenibacillus</taxon>
    </lineage>
</organism>
<name>A0A917CR16_9BACL</name>
<evidence type="ECO:0008006" key="3">
    <source>
        <dbReference type="Google" id="ProtNLM"/>
    </source>
</evidence>
<keyword evidence="2" id="KW-1185">Reference proteome</keyword>
<dbReference type="Proteomes" id="UP000637643">
    <property type="component" value="Unassembled WGS sequence"/>
</dbReference>
<gene>
    <name evidence="1" type="ORF">GCM10010912_44430</name>
</gene>
<dbReference type="AlphaFoldDB" id="A0A917CR16"/>
<reference evidence="1" key="1">
    <citation type="journal article" date="2014" name="Int. J. Syst. Evol. Microbiol.">
        <title>Complete genome sequence of Corynebacterium casei LMG S-19264T (=DSM 44701T), isolated from a smear-ripened cheese.</title>
        <authorList>
            <consortium name="US DOE Joint Genome Institute (JGI-PGF)"/>
            <person name="Walter F."/>
            <person name="Albersmeier A."/>
            <person name="Kalinowski J."/>
            <person name="Ruckert C."/>
        </authorList>
    </citation>
    <scope>NUCLEOTIDE SEQUENCE</scope>
    <source>
        <strain evidence="1">CGMCC 1.16134</strain>
    </source>
</reference>
<reference evidence="1" key="2">
    <citation type="submission" date="2020-09" db="EMBL/GenBank/DDBJ databases">
        <authorList>
            <person name="Sun Q."/>
            <person name="Zhou Y."/>
        </authorList>
    </citation>
    <scope>NUCLEOTIDE SEQUENCE</scope>
    <source>
        <strain evidence="1">CGMCC 1.16134</strain>
    </source>
</reference>
<dbReference type="RefSeq" id="WP_189028799.1">
    <property type="nucleotide sequence ID" value="NZ_BMKR01000022.1"/>
</dbReference>
<dbReference type="InterPro" id="IPR023968">
    <property type="entry name" value="Bacteriocin_CLI3235"/>
</dbReference>
<proteinExistence type="predicted"/>
<evidence type="ECO:0000313" key="2">
    <source>
        <dbReference type="Proteomes" id="UP000637643"/>
    </source>
</evidence>
<evidence type="ECO:0000313" key="1">
    <source>
        <dbReference type="EMBL" id="GGF94582.1"/>
    </source>
</evidence>
<sequence length="55" mass="6208">MKKLNKKNHEQRYTIEAYACSCLCWCAVCKCGNWLSWGDGDSSSNGHNYPSNAAY</sequence>
<dbReference type="EMBL" id="BMKR01000022">
    <property type="protein sequence ID" value="GGF94582.1"/>
    <property type="molecule type" value="Genomic_DNA"/>
</dbReference>
<accession>A0A917CR16</accession>